<evidence type="ECO:0000256" key="3">
    <source>
        <dbReference type="ARBA" id="ARBA00023027"/>
    </source>
</evidence>
<evidence type="ECO:0000313" key="7">
    <source>
        <dbReference type="EMBL" id="TXN29894.1"/>
    </source>
</evidence>
<feature type="compositionally biased region" description="Low complexity" evidence="5">
    <location>
        <begin position="20"/>
        <end position="29"/>
    </location>
</feature>
<gene>
    <name evidence="7" type="ORF">FVP33_12210</name>
</gene>
<dbReference type="SUPFAM" id="SSF53223">
    <property type="entry name" value="Aminoacid dehydrogenase-like, N-terminal domain"/>
    <property type="match status" value="1"/>
</dbReference>
<evidence type="ECO:0000313" key="8">
    <source>
        <dbReference type="Proteomes" id="UP000321379"/>
    </source>
</evidence>
<dbReference type="InterPro" id="IPR006095">
    <property type="entry name" value="Glu/Leu/Phe/Val/Trp_DH"/>
</dbReference>
<dbReference type="GO" id="GO:0006520">
    <property type="term" value="P:amino acid metabolic process"/>
    <property type="evidence" value="ECO:0007669"/>
    <property type="project" value="InterPro"/>
</dbReference>
<feature type="domain" description="Glutamate/phenylalanine/leucine/valine/L-tryptophan dehydrogenase C-terminal" evidence="6">
    <location>
        <begin position="217"/>
        <end position="419"/>
    </location>
</feature>
<dbReference type="PANTHER" id="PTHR42722:SF1">
    <property type="entry name" value="VALINE DEHYDROGENASE"/>
    <property type="match status" value="1"/>
</dbReference>
<comment type="caution">
    <text evidence="7">The sequence shown here is derived from an EMBL/GenBank/DDBJ whole genome shotgun (WGS) entry which is preliminary data.</text>
</comment>
<dbReference type="SMART" id="SM00839">
    <property type="entry name" value="ELFV_dehydrog"/>
    <property type="match status" value="1"/>
</dbReference>
<accession>A0A5C8UPS7</accession>
<dbReference type="SUPFAM" id="SSF51735">
    <property type="entry name" value="NAD(P)-binding Rossmann-fold domains"/>
    <property type="match status" value="1"/>
</dbReference>
<sequence>MNTPSAEEIGPIGPRCLGGRCSRPGVSVPRPRRPNRHRLGSVAHHNRASPTAHKATPRRTLLTLTQPSPSLDALAAIPFTHERVLITTGPRSGLIMSVAVHSTRLGQALGGARVWQYDNWTDAVADSLRLSAAMTLKNAAAGLNRGGGKSVIYLPVGTVLTDEQKRDAMLDLGDAIESLGGAYMTAEDVGTSAELMAIVAERTEHVCGLPADQGGVGEPADATAAGVYASIVATVEALFGSREIAGRHIVISGLGQVGGRLATALSRAGAKLTVTDVNLAKQDFAREIGATWVDVADALRVHADLLVPCGLGGVLTSSVISELNVLGVVGAANNQLARREGASELAARGILWAPDFVVNAGGVVYLDIASRPNADLAAISARVDAIGDTVATIFSDARDQGITTLEAAERLAMARLDAGR</sequence>
<evidence type="ECO:0000256" key="2">
    <source>
        <dbReference type="ARBA" id="ARBA00023002"/>
    </source>
</evidence>
<dbReference type="Pfam" id="PF02812">
    <property type="entry name" value="ELFV_dehydrog_N"/>
    <property type="match status" value="1"/>
</dbReference>
<keyword evidence="2 4" id="KW-0560">Oxidoreductase</keyword>
<dbReference type="GO" id="GO:0016639">
    <property type="term" value="F:oxidoreductase activity, acting on the CH-NH2 group of donors, NAD or NADP as acceptor"/>
    <property type="evidence" value="ECO:0007669"/>
    <property type="project" value="InterPro"/>
</dbReference>
<evidence type="ECO:0000256" key="5">
    <source>
        <dbReference type="SAM" id="MobiDB-lite"/>
    </source>
</evidence>
<dbReference type="Gene3D" id="3.40.50.720">
    <property type="entry name" value="NAD(P)-binding Rossmann-like Domain"/>
    <property type="match status" value="1"/>
</dbReference>
<comment type="similarity">
    <text evidence="1 4">Belongs to the Glu/Leu/Phe/Val dehydrogenases family.</text>
</comment>
<evidence type="ECO:0000259" key="6">
    <source>
        <dbReference type="SMART" id="SM00839"/>
    </source>
</evidence>
<protein>
    <submittedName>
        <fullName evidence="7">Amino acid dehydrogenase</fullName>
    </submittedName>
</protein>
<dbReference type="InterPro" id="IPR006096">
    <property type="entry name" value="Glu/Leu/Phe/Val/Trp_DH_C"/>
</dbReference>
<dbReference type="InterPro" id="IPR036291">
    <property type="entry name" value="NAD(P)-bd_dom_sf"/>
</dbReference>
<keyword evidence="3" id="KW-0520">NAD</keyword>
<name>A0A5C8UPS7_9MICO</name>
<dbReference type="InterPro" id="IPR046346">
    <property type="entry name" value="Aminoacid_DH-like_N_sf"/>
</dbReference>
<dbReference type="EMBL" id="VRMG01000008">
    <property type="protein sequence ID" value="TXN29894.1"/>
    <property type="molecule type" value="Genomic_DNA"/>
</dbReference>
<dbReference type="Proteomes" id="UP000321379">
    <property type="component" value="Unassembled WGS sequence"/>
</dbReference>
<reference evidence="7 8" key="1">
    <citation type="submission" date="2019-08" db="EMBL/GenBank/DDBJ databases">
        <title>Bacterial whole genome sequence for Glaciihabitans sp. CHu50b-6-2.</title>
        <authorList>
            <person name="Jin L."/>
        </authorList>
    </citation>
    <scope>NUCLEOTIDE SEQUENCE [LARGE SCALE GENOMIC DNA]</scope>
    <source>
        <strain evidence="7 8">CHu50b-6-2</strain>
    </source>
</reference>
<dbReference type="PRINTS" id="PR00082">
    <property type="entry name" value="GLFDHDRGNASE"/>
</dbReference>
<proteinExistence type="inferred from homology"/>
<feature type="compositionally biased region" description="Basic residues" evidence="5">
    <location>
        <begin position="30"/>
        <end position="47"/>
    </location>
</feature>
<dbReference type="Gene3D" id="3.40.50.10860">
    <property type="entry name" value="Leucine Dehydrogenase, chain A, domain 1"/>
    <property type="match status" value="1"/>
</dbReference>
<feature type="region of interest" description="Disordered" evidence="5">
    <location>
        <begin position="1"/>
        <end position="56"/>
    </location>
</feature>
<dbReference type="Pfam" id="PF00208">
    <property type="entry name" value="ELFV_dehydrog"/>
    <property type="match status" value="1"/>
</dbReference>
<dbReference type="AlphaFoldDB" id="A0A5C8UPS7"/>
<dbReference type="InterPro" id="IPR006097">
    <property type="entry name" value="Glu/Leu/Phe/Val/Trp_DH_dimer"/>
</dbReference>
<evidence type="ECO:0000256" key="4">
    <source>
        <dbReference type="RuleBase" id="RU004417"/>
    </source>
</evidence>
<dbReference type="PANTHER" id="PTHR42722">
    <property type="entry name" value="LEUCINE DEHYDROGENASE"/>
    <property type="match status" value="1"/>
</dbReference>
<evidence type="ECO:0000256" key="1">
    <source>
        <dbReference type="ARBA" id="ARBA00006382"/>
    </source>
</evidence>
<dbReference type="InterPro" id="IPR016211">
    <property type="entry name" value="Glu/Phe/Leu/Val/Trp_DH_bac/arc"/>
</dbReference>
<keyword evidence="8" id="KW-1185">Reference proteome</keyword>
<organism evidence="7 8">
    <name type="scientific">Lacisediminihabitans profunda</name>
    <dbReference type="NCBI Taxonomy" id="2594790"/>
    <lineage>
        <taxon>Bacteria</taxon>
        <taxon>Bacillati</taxon>
        <taxon>Actinomycetota</taxon>
        <taxon>Actinomycetes</taxon>
        <taxon>Micrococcales</taxon>
        <taxon>Microbacteriaceae</taxon>
        <taxon>Lacisediminihabitans</taxon>
    </lineage>
</organism>
<dbReference type="CDD" id="cd01075">
    <property type="entry name" value="NAD_bind_Leu_Phe_Val_DH"/>
    <property type="match status" value="1"/>
</dbReference>